<dbReference type="RefSeq" id="WP_010730182.1">
    <property type="nucleotide sequence ID" value="NZ_CP119161.1"/>
</dbReference>
<geneLocation type="plasmid" evidence="1 2">
    <name>pCFSAN126951_02</name>
</geneLocation>
<dbReference type="EMBL" id="CP119161">
    <property type="protein sequence ID" value="WEH24177.1"/>
    <property type="molecule type" value="Genomic_DNA"/>
</dbReference>
<gene>
    <name evidence="1" type="ORF">P0D81_16435</name>
</gene>
<evidence type="ECO:0000313" key="1">
    <source>
        <dbReference type="EMBL" id="WEH24177.1"/>
    </source>
</evidence>
<dbReference type="Proteomes" id="UP001221642">
    <property type="component" value="Plasmid pCFSAN126951_02"/>
</dbReference>
<evidence type="ECO:0000313" key="2">
    <source>
        <dbReference type="Proteomes" id="UP001221642"/>
    </source>
</evidence>
<name>A0ABD7XIT8_ENTFL</name>
<reference evidence="1 2" key="1">
    <citation type="submission" date="2023-02" db="EMBL/GenBank/DDBJ databases">
        <title>Results of the 2020 Genomic Proficiency Test for the network of European Union Reference Laboratory for Antimicrobial Resistance assessing whole genome sequencing capacities.</title>
        <authorList>
            <person name="Hoffmann M."/>
            <person name="Luo Y."/>
            <person name="Sorensen L.H."/>
            <person name="Pedersen S.K."/>
            <person name="Hendriksen R.S."/>
        </authorList>
    </citation>
    <scope>NUCLEOTIDE SEQUENCE [LARGE SCALE GENOMIC DNA]</scope>
    <source>
        <strain evidence="1 2">GENOMIC22-006</strain>
        <plasmid evidence="1 2">pCFSAN126951_02</plasmid>
    </source>
</reference>
<keyword evidence="1" id="KW-0614">Plasmid</keyword>
<organism evidence="1 2">
    <name type="scientific">Enterococcus faecalis</name>
    <name type="common">Streptococcus faecalis</name>
    <dbReference type="NCBI Taxonomy" id="1351"/>
    <lineage>
        <taxon>Bacteria</taxon>
        <taxon>Bacillati</taxon>
        <taxon>Bacillota</taxon>
        <taxon>Bacilli</taxon>
        <taxon>Lactobacillales</taxon>
        <taxon>Enterococcaceae</taxon>
        <taxon>Enterococcus</taxon>
    </lineage>
</organism>
<proteinExistence type="predicted"/>
<protein>
    <submittedName>
        <fullName evidence="1">Uncharacterized protein</fullName>
    </submittedName>
</protein>
<dbReference type="AlphaFoldDB" id="A0ABD7XIT8"/>
<sequence>MKKEIIITASSVVATLLVKKVCENLFKKKNNQYEGKTINAYKLLDPFVMPMTNLVILGTNSEES</sequence>
<accession>A0ABD7XIT8</accession>